<evidence type="ECO:0000313" key="1">
    <source>
        <dbReference type="EMBL" id="SHH39607.1"/>
    </source>
</evidence>
<accession>A0A1M5SM52</accession>
<sequence>MTALFSERRENHRLRRHIDCLLNAGASLAGRSPITIEFHECMITVRNGTLFNENGLRSLVSVIAMHVWPCQASQQVAVEICLGQLDICQDDSGTSCKPKSSSSVHRLCKR</sequence>
<proteinExistence type="predicted"/>
<name>A0A1M5SM52_9GAMM</name>
<evidence type="ECO:0000313" key="2">
    <source>
        <dbReference type="Proteomes" id="UP000184000"/>
    </source>
</evidence>
<dbReference type="AlphaFoldDB" id="A0A1M5SM52"/>
<gene>
    <name evidence="1" type="ORF">SAMN02744645_3565</name>
</gene>
<dbReference type="EMBL" id="FQXA01000006">
    <property type="protein sequence ID" value="SHH39607.1"/>
    <property type="molecule type" value="Genomic_DNA"/>
</dbReference>
<dbReference type="Proteomes" id="UP000184000">
    <property type="component" value="Unassembled WGS sequence"/>
</dbReference>
<protein>
    <submittedName>
        <fullName evidence="1">Uncharacterized protein</fullName>
    </submittedName>
</protein>
<reference evidence="1 2" key="1">
    <citation type="submission" date="2016-11" db="EMBL/GenBank/DDBJ databases">
        <authorList>
            <person name="Jaros S."/>
            <person name="Januszkiewicz K."/>
            <person name="Wedrychowicz H."/>
        </authorList>
    </citation>
    <scope>NUCLEOTIDE SEQUENCE [LARGE SCALE GENOMIC DNA]</scope>
    <source>
        <strain evidence="1 2">DSM 18231</strain>
    </source>
</reference>
<organism evidence="1 2">
    <name type="scientific">Stutzerimonas xanthomarina DSM 18231</name>
    <dbReference type="NCBI Taxonomy" id="1403346"/>
    <lineage>
        <taxon>Bacteria</taxon>
        <taxon>Pseudomonadati</taxon>
        <taxon>Pseudomonadota</taxon>
        <taxon>Gammaproteobacteria</taxon>
        <taxon>Pseudomonadales</taxon>
        <taxon>Pseudomonadaceae</taxon>
        <taxon>Stutzerimonas</taxon>
    </lineage>
</organism>